<name>A0ABY6HV46_9ARCH</name>
<dbReference type="PANTHER" id="PTHR42692">
    <property type="entry name" value="NUCLEOTIDE PYROPHOSPHOHYDROLASE"/>
    <property type="match status" value="1"/>
</dbReference>
<dbReference type="SUPFAM" id="SSF101386">
    <property type="entry name" value="all-alpha NTP pyrophosphatases"/>
    <property type="match status" value="1"/>
</dbReference>
<dbReference type="Proteomes" id="UP001208689">
    <property type="component" value="Chromosome"/>
</dbReference>
<dbReference type="CDD" id="cd11531">
    <property type="entry name" value="NTP-PPase_BsYpjD"/>
    <property type="match status" value="1"/>
</dbReference>
<accession>A0ABY6HV46</accession>
<dbReference type="InterPro" id="IPR004518">
    <property type="entry name" value="MazG-like_dom"/>
</dbReference>
<reference evidence="2" key="1">
    <citation type="submission" date="2022-09" db="EMBL/GenBank/DDBJ databases">
        <title>Actin cytoskeleton and complex cell architecture in an #Asgard archaeon.</title>
        <authorList>
            <person name="Ponce Toledo R.I."/>
            <person name="Schleper C."/>
            <person name="Rodrigues Oliveira T."/>
            <person name="Wollweber F."/>
            <person name="Xu J."/>
            <person name="Rittmann S."/>
            <person name="Klingl A."/>
            <person name="Pilhofer M."/>
        </authorList>
    </citation>
    <scope>NUCLEOTIDE SEQUENCE</scope>
    <source>
        <strain evidence="2">B-35</strain>
    </source>
</reference>
<organism evidence="2 3">
    <name type="scientific">Candidatus Lokiarchaeum ossiferum</name>
    <dbReference type="NCBI Taxonomy" id="2951803"/>
    <lineage>
        <taxon>Archaea</taxon>
        <taxon>Promethearchaeati</taxon>
        <taxon>Promethearchaeota</taxon>
        <taxon>Promethearchaeia</taxon>
        <taxon>Promethearchaeales</taxon>
        <taxon>Promethearchaeaceae</taxon>
        <taxon>Candidatus Lokiarchaeum</taxon>
    </lineage>
</organism>
<proteinExistence type="predicted"/>
<evidence type="ECO:0000259" key="1">
    <source>
        <dbReference type="Pfam" id="PF03819"/>
    </source>
</evidence>
<dbReference type="Pfam" id="PF03819">
    <property type="entry name" value="MazG"/>
    <property type="match status" value="1"/>
</dbReference>
<sequence length="104" mass="11908">MIEKTLKQIQKDVDSLITDFGGYWPPLSMLASVVEEVGELSREINAKVNIKHKKASEPTNSIGEELADTVFSLICLANHYKVDLTLELKNVLEKYRKRDKNRFN</sequence>
<evidence type="ECO:0000313" key="2">
    <source>
        <dbReference type="EMBL" id="UYP46334.1"/>
    </source>
</evidence>
<dbReference type="InterPro" id="IPR047046">
    <property type="entry name" value="YpjD/YvdC"/>
</dbReference>
<dbReference type="EMBL" id="CP104013">
    <property type="protein sequence ID" value="UYP46334.1"/>
    <property type="molecule type" value="Genomic_DNA"/>
</dbReference>
<dbReference type="Gene3D" id="1.10.287.1080">
    <property type="entry name" value="MazG-like"/>
    <property type="match status" value="1"/>
</dbReference>
<evidence type="ECO:0000313" key="3">
    <source>
        <dbReference type="Proteomes" id="UP001208689"/>
    </source>
</evidence>
<dbReference type="PANTHER" id="PTHR42692:SF1">
    <property type="entry name" value="NUCLEOTIDE PYROPHOSPHOHYDROLASE"/>
    <property type="match status" value="1"/>
</dbReference>
<dbReference type="InterPro" id="IPR012359">
    <property type="entry name" value="MazG-related_YpjD"/>
</dbReference>
<keyword evidence="3" id="KW-1185">Reference proteome</keyword>
<protein>
    <recommendedName>
        <fullName evidence="1">NTP pyrophosphohydrolase MazG-like domain-containing protein</fullName>
    </recommendedName>
</protein>
<gene>
    <name evidence="2" type="ORF">NEF87_002619</name>
</gene>
<dbReference type="PIRSF" id="PIRSF029904">
    <property type="entry name" value="UCP029904_pph"/>
    <property type="match status" value="1"/>
</dbReference>
<feature type="domain" description="NTP pyrophosphohydrolase MazG-like" evidence="1">
    <location>
        <begin position="26"/>
        <end position="103"/>
    </location>
</feature>